<evidence type="ECO:0000256" key="5">
    <source>
        <dbReference type="ARBA" id="ARBA00023136"/>
    </source>
</evidence>
<evidence type="ECO:0000256" key="1">
    <source>
        <dbReference type="ARBA" id="ARBA00004651"/>
    </source>
</evidence>
<comment type="subcellular location">
    <subcellularLocation>
        <location evidence="1">Cell membrane</location>
        <topology evidence="1">Multi-pass membrane protein</topology>
    </subcellularLocation>
</comment>
<dbReference type="EMBL" id="PDKM01000134">
    <property type="protein sequence ID" value="RXK08734.1"/>
    <property type="molecule type" value="Genomic_DNA"/>
</dbReference>
<dbReference type="InterPro" id="IPR033480">
    <property type="entry name" value="sCache_2"/>
</dbReference>
<name>A0AAX2A3M9_9BACT</name>
<feature type="non-terminal residue" evidence="7">
    <location>
        <position position="1"/>
    </location>
</feature>
<evidence type="ECO:0000259" key="6">
    <source>
        <dbReference type="SMART" id="SM01049"/>
    </source>
</evidence>
<dbReference type="Proteomes" id="UP000289193">
    <property type="component" value="Unassembled WGS sequence"/>
</dbReference>
<keyword evidence="8" id="KW-1185">Reference proteome</keyword>
<proteinExistence type="predicted"/>
<organism evidence="7 8">
    <name type="scientific">Halarcobacter bivalviorum</name>
    <dbReference type="NCBI Taxonomy" id="663364"/>
    <lineage>
        <taxon>Bacteria</taxon>
        <taxon>Pseudomonadati</taxon>
        <taxon>Campylobacterota</taxon>
        <taxon>Epsilonproteobacteria</taxon>
        <taxon>Campylobacterales</taxon>
        <taxon>Arcobacteraceae</taxon>
        <taxon>Halarcobacter</taxon>
    </lineage>
</organism>
<evidence type="ECO:0000256" key="3">
    <source>
        <dbReference type="ARBA" id="ARBA00022692"/>
    </source>
</evidence>
<dbReference type="SMART" id="SM01049">
    <property type="entry name" value="Cache_2"/>
    <property type="match status" value="1"/>
</dbReference>
<keyword evidence="7" id="KW-0808">Transferase</keyword>
<dbReference type="RefSeq" id="WP_206732351.1">
    <property type="nucleotide sequence ID" value="NZ_PDKM01000134.1"/>
</dbReference>
<evidence type="ECO:0000256" key="4">
    <source>
        <dbReference type="ARBA" id="ARBA00022989"/>
    </source>
</evidence>
<dbReference type="Pfam" id="PF08269">
    <property type="entry name" value="dCache_2"/>
    <property type="match status" value="1"/>
</dbReference>
<evidence type="ECO:0000313" key="7">
    <source>
        <dbReference type="EMBL" id="RXK08734.1"/>
    </source>
</evidence>
<sequence length="149" mass="17636">ELQEKIITLKEDYSNSQKEILKSHIKNSLKFIEFYYEENKNLKSKDEIKKEIIYILNKINLNENSNEYIFIYDFSGVLIDNSTDKSNIGKNFLNFTDSNKKEVVKELIETSKNSDGGFVNYFWTKPEITKERNKISYVISYEPFSWTIG</sequence>
<dbReference type="AlphaFoldDB" id="A0AAX2A3M9"/>
<reference evidence="7 8" key="1">
    <citation type="submission" date="2017-10" db="EMBL/GenBank/DDBJ databases">
        <title>Genomics of the genus Arcobacter.</title>
        <authorList>
            <person name="Perez-Cataluna A."/>
            <person name="Figueras M.J."/>
        </authorList>
    </citation>
    <scope>NUCLEOTIDE SEQUENCE [LARGE SCALE GENOMIC DNA]</scope>
    <source>
        <strain evidence="7 8">CECT 7835</strain>
    </source>
</reference>
<gene>
    <name evidence="7" type="ORF">CRV05_13945</name>
</gene>
<feature type="non-terminal residue" evidence="7">
    <location>
        <position position="149"/>
    </location>
</feature>
<evidence type="ECO:0000313" key="8">
    <source>
        <dbReference type="Proteomes" id="UP000289193"/>
    </source>
</evidence>
<comment type="caution">
    <text evidence="7">The sequence shown here is derived from an EMBL/GenBank/DDBJ whole genome shotgun (WGS) entry which is preliminary data.</text>
</comment>
<accession>A0AAX2A3M9</accession>
<protein>
    <submittedName>
        <fullName evidence="7">Histidine kinase</fullName>
    </submittedName>
</protein>
<evidence type="ECO:0000256" key="2">
    <source>
        <dbReference type="ARBA" id="ARBA00022475"/>
    </source>
</evidence>
<dbReference type="InterPro" id="IPR004010">
    <property type="entry name" value="Double_Cache_2"/>
</dbReference>
<keyword evidence="5" id="KW-0472">Membrane</keyword>
<keyword evidence="7" id="KW-0418">Kinase</keyword>
<dbReference type="Gene3D" id="3.30.450.20">
    <property type="entry name" value="PAS domain"/>
    <property type="match status" value="1"/>
</dbReference>
<keyword evidence="4" id="KW-1133">Transmembrane helix</keyword>
<keyword evidence="2" id="KW-1003">Cell membrane</keyword>
<feature type="domain" description="Single Cache" evidence="6">
    <location>
        <begin position="10"/>
        <end position="105"/>
    </location>
</feature>
<dbReference type="GO" id="GO:0005886">
    <property type="term" value="C:plasma membrane"/>
    <property type="evidence" value="ECO:0007669"/>
    <property type="project" value="UniProtKB-SubCell"/>
</dbReference>
<dbReference type="GO" id="GO:0016301">
    <property type="term" value="F:kinase activity"/>
    <property type="evidence" value="ECO:0007669"/>
    <property type="project" value="UniProtKB-KW"/>
</dbReference>
<keyword evidence="3" id="KW-0812">Transmembrane</keyword>